<evidence type="ECO:0000256" key="4">
    <source>
        <dbReference type="ARBA" id="ARBA00022989"/>
    </source>
</evidence>
<dbReference type="GO" id="GO:0005886">
    <property type="term" value="C:plasma membrane"/>
    <property type="evidence" value="ECO:0007669"/>
    <property type="project" value="UniProtKB-SubCell"/>
</dbReference>
<dbReference type="PANTHER" id="PTHR12677">
    <property type="entry name" value="GOLGI APPARATUS MEMBRANE PROTEIN TVP38-RELATED"/>
    <property type="match status" value="1"/>
</dbReference>
<evidence type="ECO:0000313" key="9">
    <source>
        <dbReference type="Proteomes" id="UP000076268"/>
    </source>
</evidence>
<evidence type="ECO:0000313" key="8">
    <source>
        <dbReference type="EMBL" id="KYZ74882.1"/>
    </source>
</evidence>
<feature type="domain" description="VTT" evidence="7">
    <location>
        <begin position="73"/>
        <end position="191"/>
    </location>
</feature>
<evidence type="ECO:0000256" key="5">
    <source>
        <dbReference type="ARBA" id="ARBA00023136"/>
    </source>
</evidence>
<proteinExistence type="inferred from homology"/>
<evidence type="ECO:0000259" key="7">
    <source>
        <dbReference type="Pfam" id="PF09335"/>
    </source>
</evidence>
<feature type="transmembrane region" description="Helical" evidence="6">
    <location>
        <begin position="201"/>
        <end position="220"/>
    </location>
</feature>
<dbReference type="Pfam" id="PF09335">
    <property type="entry name" value="VTT_dom"/>
    <property type="match status" value="1"/>
</dbReference>
<dbReference type="Proteomes" id="UP000076268">
    <property type="component" value="Unassembled WGS sequence"/>
</dbReference>
<feature type="transmembrane region" description="Helical" evidence="6">
    <location>
        <begin position="32"/>
        <end position="49"/>
    </location>
</feature>
<feature type="transmembrane region" description="Helical" evidence="6">
    <location>
        <begin position="144"/>
        <end position="166"/>
    </location>
</feature>
<keyword evidence="9" id="KW-1185">Reference proteome</keyword>
<accession>A0A154BLT2</accession>
<dbReference type="RefSeq" id="WP_066245314.1">
    <property type="nucleotide sequence ID" value="NZ_LSGP01000026.1"/>
</dbReference>
<evidence type="ECO:0000256" key="2">
    <source>
        <dbReference type="ARBA" id="ARBA00022475"/>
    </source>
</evidence>
<reference evidence="8 9" key="1">
    <citation type="submission" date="2016-02" db="EMBL/GenBank/DDBJ databases">
        <title>Anaerosporomusa subterraneum gen. nov., sp. nov., a spore-forming obligate anaerobe isolated from saprolite.</title>
        <authorList>
            <person name="Choi J.K."/>
            <person name="Shah M."/>
            <person name="Yee N."/>
        </authorList>
    </citation>
    <scope>NUCLEOTIDE SEQUENCE [LARGE SCALE GENOMIC DNA]</scope>
    <source>
        <strain evidence="8 9">RU4</strain>
    </source>
</reference>
<dbReference type="PANTHER" id="PTHR12677:SF59">
    <property type="entry name" value="GOLGI APPARATUS MEMBRANE PROTEIN TVP38-RELATED"/>
    <property type="match status" value="1"/>
</dbReference>
<dbReference type="EMBL" id="LSGP01000026">
    <property type="protein sequence ID" value="KYZ74882.1"/>
    <property type="molecule type" value="Genomic_DNA"/>
</dbReference>
<keyword evidence="2 6" id="KW-1003">Cell membrane</keyword>
<keyword evidence="4 6" id="KW-1133">Transmembrane helix</keyword>
<dbReference type="OrthoDB" id="3034435at2"/>
<comment type="subcellular location">
    <subcellularLocation>
        <location evidence="1 6">Cell membrane</location>
        <topology evidence="1 6">Multi-pass membrane protein</topology>
    </subcellularLocation>
</comment>
<evidence type="ECO:0000256" key="3">
    <source>
        <dbReference type="ARBA" id="ARBA00022692"/>
    </source>
</evidence>
<evidence type="ECO:0000256" key="1">
    <source>
        <dbReference type="ARBA" id="ARBA00004651"/>
    </source>
</evidence>
<organism evidence="8 9">
    <name type="scientific">Anaerosporomusa subterranea</name>
    <dbReference type="NCBI Taxonomy" id="1794912"/>
    <lineage>
        <taxon>Bacteria</taxon>
        <taxon>Bacillati</taxon>
        <taxon>Bacillota</taxon>
        <taxon>Negativicutes</taxon>
        <taxon>Acetonemataceae</taxon>
        <taxon>Anaerosporomusa</taxon>
    </lineage>
</organism>
<name>A0A154BLT2_ANASB</name>
<keyword evidence="5 6" id="KW-0472">Membrane</keyword>
<gene>
    <name evidence="8" type="ORF">AXX12_14970</name>
</gene>
<comment type="caution">
    <text evidence="8">The sequence shown here is derived from an EMBL/GenBank/DDBJ whole genome shotgun (WGS) entry which is preliminary data.</text>
</comment>
<keyword evidence="3 6" id="KW-0812">Transmembrane</keyword>
<sequence>MRHSRWIKFGSLFALLVSIGIFHLALPEVSTRLWSLIVGGDVAALVDFLRSFGAWAMVISVVIDVIINATGVLPSIVISTANGILFGIVPGILISWIAECMGVTISFLLMRGLFRDEAKKLVDKSSMLKKVDELSGRNGFRVMLLARMVPYFPSGIITALGALSSISLKDYIFANLIGKLPSTALEVVIGYDIVNYQENSGWLSVIAILLASAYGINAWLNNRRKRRSQEEN</sequence>
<feature type="transmembrane region" description="Helical" evidence="6">
    <location>
        <begin position="84"/>
        <end position="110"/>
    </location>
</feature>
<dbReference type="AlphaFoldDB" id="A0A154BLT2"/>
<dbReference type="InterPro" id="IPR015414">
    <property type="entry name" value="TMEM64"/>
</dbReference>
<feature type="transmembrane region" description="Helical" evidence="6">
    <location>
        <begin position="7"/>
        <end position="26"/>
    </location>
</feature>
<dbReference type="STRING" id="1794912.AXX12_14970"/>
<evidence type="ECO:0000256" key="6">
    <source>
        <dbReference type="RuleBase" id="RU366058"/>
    </source>
</evidence>
<dbReference type="InterPro" id="IPR032816">
    <property type="entry name" value="VTT_dom"/>
</dbReference>
<feature type="transmembrane region" description="Helical" evidence="6">
    <location>
        <begin position="56"/>
        <end position="78"/>
    </location>
</feature>
<protein>
    <recommendedName>
        <fullName evidence="6">TVP38/TMEM64 family membrane protein</fullName>
    </recommendedName>
</protein>
<comment type="similarity">
    <text evidence="6">Belongs to the TVP38/TMEM64 family.</text>
</comment>